<sequence length="56" mass="6429">MNPVIGLDVFKGESMAQAFLDKGRPRGKVFRFKHTNKALARFRDYMKELEDEAGIV</sequence>
<name>A0A839U3A5_9BACL</name>
<proteinExistence type="predicted"/>
<dbReference type="RefSeq" id="WP_183586350.1">
    <property type="nucleotide sequence ID" value="NZ_JACHXJ010000006.1"/>
</dbReference>
<organism evidence="1 2">
    <name type="scientific">Paenibacillus rhizosphaerae</name>
    <dbReference type="NCBI Taxonomy" id="297318"/>
    <lineage>
        <taxon>Bacteria</taxon>
        <taxon>Bacillati</taxon>
        <taxon>Bacillota</taxon>
        <taxon>Bacilli</taxon>
        <taxon>Bacillales</taxon>
        <taxon>Paenibacillaceae</taxon>
        <taxon>Paenibacillus</taxon>
    </lineage>
</organism>
<evidence type="ECO:0000313" key="2">
    <source>
        <dbReference type="Proteomes" id="UP000517523"/>
    </source>
</evidence>
<dbReference type="EMBL" id="JACHXJ010000006">
    <property type="protein sequence ID" value="MBB3131337.1"/>
    <property type="molecule type" value="Genomic_DNA"/>
</dbReference>
<protein>
    <recommendedName>
        <fullName evidence="3">IS110 family transposase</fullName>
    </recommendedName>
</protein>
<comment type="caution">
    <text evidence="1">The sequence shown here is derived from an EMBL/GenBank/DDBJ whole genome shotgun (WGS) entry which is preliminary data.</text>
</comment>
<accession>A0A839U3A5</accession>
<reference evidence="1 2" key="1">
    <citation type="submission" date="2020-08" db="EMBL/GenBank/DDBJ databases">
        <title>Genomic Encyclopedia of Type Strains, Phase III (KMG-III): the genomes of soil and plant-associated and newly described type strains.</title>
        <authorList>
            <person name="Whitman W."/>
        </authorList>
    </citation>
    <scope>NUCLEOTIDE SEQUENCE [LARGE SCALE GENOMIC DNA]</scope>
    <source>
        <strain evidence="1 2">CECT 5831</strain>
    </source>
</reference>
<dbReference type="AlphaFoldDB" id="A0A839U3A5"/>
<gene>
    <name evidence="1" type="ORF">FHS19_006057</name>
</gene>
<evidence type="ECO:0008006" key="3">
    <source>
        <dbReference type="Google" id="ProtNLM"/>
    </source>
</evidence>
<dbReference type="Proteomes" id="UP000517523">
    <property type="component" value="Unassembled WGS sequence"/>
</dbReference>
<evidence type="ECO:0000313" key="1">
    <source>
        <dbReference type="EMBL" id="MBB3131337.1"/>
    </source>
</evidence>